<feature type="binding site" evidence="8">
    <location>
        <position position="53"/>
    </location>
    <ligand>
        <name>[4Fe-4S] cluster</name>
        <dbReference type="ChEBI" id="CHEBI:49883"/>
        <note>4Fe-4S-S-AdoMet</note>
    </ligand>
</feature>
<feature type="domain" description="Radical SAM core" evidence="9">
    <location>
        <begin position="36"/>
        <end position="216"/>
    </location>
</feature>
<comment type="similarity">
    <text evidence="8">Belongs to the radical SAM superfamily. 7-carboxy-7-deazaguanine synthase family.</text>
</comment>
<feature type="binding site" evidence="8">
    <location>
        <position position="56"/>
    </location>
    <ligand>
        <name>[4Fe-4S] cluster</name>
        <dbReference type="ChEBI" id="CHEBI:49883"/>
        <note>4Fe-4S-S-AdoMet</note>
    </ligand>
</feature>
<comment type="function">
    <text evidence="8">Catalyzes the complex heterocyclic radical-mediated conversion of 6-carboxy-5,6,7,8-tetrahydropterin (CPH4) to 7-carboxy-7-deazaguanine (CDG), a step common to the biosynthetic pathways of all 7-deazapurine-containing compounds.</text>
</comment>
<evidence type="ECO:0000256" key="3">
    <source>
        <dbReference type="ARBA" id="ARBA00022723"/>
    </source>
</evidence>
<accession>A0A9X2Y0U5</accession>
<evidence type="ECO:0000256" key="6">
    <source>
        <dbReference type="ARBA" id="ARBA00023014"/>
    </source>
</evidence>
<reference evidence="10" key="2">
    <citation type="submission" date="2023-04" db="EMBL/GenBank/DDBJ databases">
        <title>Paracnuella aquatica gen. nov., sp. nov., a member of the family Chitinophagaceae isolated from a hot spring.</title>
        <authorList>
            <person name="Wang C."/>
        </authorList>
    </citation>
    <scope>NUCLEOTIDE SEQUENCE</scope>
    <source>
        <strain evidence="10">LB-8</strain>
    </source>
</reference>
<keyword evidence="5 8" id="KW-0408">Iron</keyword>
<dbReference type="EC" id="4.3.99.3" evidence="8"/>
<dbReference type="Pfam" id="PF04055">
    <property type="entry name" value="Radical_SAM"/>
    <property type="match status" value="1"/>
</dbReference>
<dbReference type="PANTHER" id="PTHR42836">
    <property type="entry name" value="7-CARBOXY-7-DEAZAGUANINE SYNTHASE"/>
    <property type="match status" value="1"/>
</dbReference>
<feature type="binding site" evidence="8">
    <location>
        <begin position="133"/>
        <end position="135"/>
    </location>
    <ligand>
        <name>S-adenosyl-L-methionine</name>
        <dbReference type="ChEBI" id="CHEBI:59789"/>
    </ligand>
</feature>
<evidence type="ECO:0000256" key="8">
    <source>
        <dbReference type="HAMAP-Rule" id="MF_00917"/>
    </source>
</evidence>
<evidence type="ECO:0000259" key="9">
    <source>
        <dbReference type="PROSITE" id="PS51918"/>
    </source>
</evidence>
<feature type="binding site" evidence="8">
    <location>
        <position position="90"/>
    </location>
    <ligand>
        <name>substrate</name>
    </ligand>
</feature>
<dbReference type="PIRSF" id="PIRSF000370">
    <property type="entry name" value="QueE"/>
    <property type="match status" value="1"/>
</dbReference>
<name>A0A9X2Y0U5_9BACT</name>
<dbReference type="EMBL" id="JAOTIF010000017">
    <property type="protein sequence ID" value="MCU7551043.1"/>
    <property type="molecule type" value="Genomic_DNA"/>
</dbReference>
<feature type="binding site" evidence="8">
    <location>
        <position position="49"/>
    </location>
    <ligand>
        <name>[4Fe-4S] cluster</name>
        <dbReference type="ChEBI" id="CHEBI:49883"/>
        <note>4Fe-4S-S-AdoMet</note>
    </ligand>
</feature>
<organism evidence="10 11">
    <name type="scientific">Paraflavisolibacter caeni</name>
    <dbReference type="NCBI Taxonomy" id="2982496"/>
    <lineage>
        <taxon>Bacteria</taxon>
        <taxon>Pseudomonadati</taxon>
        <taxon>Bacteroidota</taxon>
        <taxon>Chitinophagia</taxon>
        <taxon>Chitinophagales</taxon>
        <taxon>Chitinophagaceae</taxon>
        <taxon>Paraflavisolibacter</taxon>
    </lineage>
</organism>
<keyword evidence="11" id="KW-1185">Reference proteome</keyword>
<keyword evidence="7 8" id="KW-0456">Lyase</keyword>
<comment type="pathway">
    <text evidence="8">Purine metabolism; 7-cyano-7-deazaguanine biosynthesis.</text>
</comment>
<dbReference type="Proteomes" id="UP001155483">
    <property type="component" value="Unassembled WGS sequence"/>
</dbReference>
<proteinExistence type="inferred from homology"/>
<dbReference type="InterPro" id="IPR024924">
    <property type="entry name" value="7-CO-7-deazaguanine_synth-like"/>
</dbReference>
<feature type="binding site" evidence="8">
    <location>
        <position position="92"/>
    </location>
    <ligand>
        <name>S-adenosyl-L-methionine</name>
        <dbReference type="ChEBI" id="CHEBI:59789"/>
    </ligand>
</feature>
<dbReference type="GO" id="GO:0051539">
    <property type="term" value="F:4 iron, 4 sulfur cluster binding"/>
    <property type="evidence" value="ECO:0007669"/>
    <property type="project" value="UniProtKB-UniRule"/>
</dbReference>
<feature type="binding site" evidence="8">
    <location>
        <position position="45"/>
    </location>
    <ligand>
        <name>substrate</name>
    </ligand>
</feature>
<comment type="cofactor">
    <cofactor evidence="8">
        <name>Mg(2+)</name>
        <dbReference type="ChEBI" id="CHEBI:18420"/>
    </cofactor>
</comment>
<keyword evidence="2 8" id="KW-0949">S-adenosyl-L-methionine</keyword>
<reference evidence="10" key="1">
    <citation type="submission" date="2022-09" db="EMBL/GenBank/DDBJ databases">
        <authorList>
            <person name="Yuan C."/>
            <person name="Ke Z."/>
        </authorList>
    </citation>
    <scope>NUCLEOTIDE SEQUENCE</scope>
    <source>
        <strain evidence="10">LB-8</strain>
    </source>
</reference>
<comment type="caution">
    <text evidence="10">The sequence shown here is derived from an EMBL/GenBank/DDBJ whole genome shotgun (WGS) entry which is preliminary data.</text>
</comment>
<sequence length="216" mass="24402">MDFVNLEMKTTTSTLYNTQMLPVMEHFYTIQGEGVHQGKAAYFIRLGGCDVGCVWCDVKDSWEAGRHPLRSIDFLVNEVTKTPSQIVVITGGEPLMHDLTELTKALKAAGLRTHMETSGSSPLSGTWDWITVSPKKFKAPLLEVLQHASELKVVVFNKSDFDWAEKHAVLVPPSCKLFLQPEWGKREAVTPLIIDYIKDHPQWQLSLQIHKYINVP</sequence>
<dbReference type="InterPro" id="IPR013785">
    <property type="entry name" value="Aldolase_TIM"/>
</dbReference>
<evidence type="ECO:0000256" key="2">
    <source>
        <dbReference type="ARBA" id="ARBA00022691"/>
    </source>
</evidence>
<dbReference type="PROSITE" id="PS51918">
    <property type="entry name" value="RADICAL_SAM"/>
    <property type="match status" value="1"/>
</dbReference>
<evidence type="ECO:0000313" key="11">
    <source>
        <dbReference type="Proteomes" id="UP001155483"/>
    </source>
</evidence>
<keyword evidence="4 8" id="KW-0460">Magnesium</keyword>
<evidence type="ECO:0000313" key="10">
    <source>
        <dbReference type="EMBL" id="MCU7551043.1"/>
    </source>
</evidence>
<dbReference type="Gene3D" id="3.20.20.70">
    <property type="entry name" value="Aldolase class I"/>
    <property type="match status" value="1"/>
</dbReference>
<keyword evidence="3 8" id="KW-0479">Metal-binding</keyword>
<dbReference type="RefSeq" id="WP_279298482.1">
    <property type="nucleotide sequence ID" value="NZ_JAOTIF010000017.1"/>
</dbReference>
<evidence type="ECO:0000256" key="7">
    <source>
        <dbReference type="ARBA" id="ARBA00023239"/>
    </source>
</evidence>
<keyword evidence="6 8" id="KW-0411">Iron-sulfur</keyword>
<comment type="caution">
    <text evidence="8">Lacks conserved residue(s) required for the propagation of feature annotation.</text>
</comment>
<dbReference type="PANTHER" id="PTHR42836:SF1">
    <property type="entry name" value="7-CARBOXY-7-DEAZAGUANINE SYNTHASE"/>
    <property type="match status" value="1"/>
</dbReference>
<comment type="cofactor">
    <cofactor evidence="8">
        <name>[4Fe-4S] cluster</name>
        <dbReference type="ChEBI" id="CHEBI:49883"/>
    </cofactor>
    <text evidence="8">Binds 1 [4Fe-4S] cluster. The cluster is coordinated with 3 cysteines and an exchangeable S-adenosyl-L-methionine.</text>
</comment>
<dbReference type="InterPro" id="IPR007197">
    <property type="entry name" value="rSAM"/>
</dbReference>
<dbReference type="InterPro" id="IPR058240">
    <property type="entry name" value="rSAM_sf"/>
</dbReference>
<dbReference type="GO" id="GO:1904047">
    <property type="term" value="F:S-adenosyl-L-methionine binding"/>
    <property type="evidence" value="ECO:0007669"/>
    <property type="project" value="UniProtKB-UniRule"/>
</dbReference>
<comment type="cofactor">
    <cofactor evidence="8">
        <name>S-adenosyl-L-methionine</name>
        <dbReference type="ChEBI" id="CHEBI:59789"/>
    </cofactor>
    <text evidence="8">Binds 1 S-adenosyl-L-methionine per subunit.</text>
</comment>
<protein>
    <recommendedName>
        <fullName evidence="8">7-carboxy-7-deazaguanine synthase</fullName>
        <shortName evidence="8">CDG synthase</shortName>
        <ecNumber evidence="8">4.3.99.3</ecNumber>
    </recommendedName>
    <alternativeName>
        <fullName evidence="8">Queuosine biosynthesis protein QueE</fullName>
    </alternativeName>
</protein>
<feature type="binding site" evidence="8">
    <location>
        <begin position="55"/>
        <end position="57"/>
    </location>
    <ligand>
        <name>S-adenosyl-L-methionine</name>
        <dbReference type="ChEBI" id="CHEBI:59789"/>
    </ligand>
</feature>
<dbReference type="GO" id="GO:0016840">
    <property type="term" value="F:carbon-nitrogen lyase activity"/>
    <property type="evidence" value="ECO:0007669"/>
    <property type="project" value="UniProtKB-UniRule"/>
</dbReference>
<comment type="catalytic activity">
    <reaction evidence="8">
        <text>6-carboxy-5,6,7,8-tetrahydropterin + H(+) = 7-carboxy-7-carbaguanine + NH4(+)</text>
        <dbReference type="Rhea" id="RHEA:27974"/>
        <dbReference type="ChEBI" id="CHEBI:15378"/>
        <dbReference type="ChEBI" id="CHEBI:28938"/>
        <dbReference type="ChEBI" id="CHEBI:61032"/>
        <dbReference type="ChEBI" id="CHEBI:61036"/>
        <dbReference type="EC" id="4.3.99.3"/>
    </reaction>
</comment>
<comment type="subunit">
    <text evidence="8">Homodimer.</text>
</comment>
<evidence type="ECO:0000256" key="1">
    <source>
        <dbReference type="ARBA" id="ARBA00022485"/>
    </source>
</evidence>
<keyword evidence="1 8" id="KW-0004">4Fe-4S</keyword>
<dbReference type="GO" id="GO:0000287">
    <property type="term" value="F:magnesium ion binding"/>
    <property type="evidence" value="ECO:0007669"/>
    <property type="project" value="UniProtKB-UniRule"/>
</dbReference>
<feature type="binding site" evidence="8">
    <location>
        <begin position="30"/>
        <end position="32"/>
    </location>
    <ligand>
        <name>substrate</name>
    </ligand>
</feature>
<dbReference type="HAMAP" id="MF_00917">
    <property type="entry name" value="QueE"/>
    <property type="match status" value="1"/>
</dbReference>
<evidence type="ECO:0000256" key="5">
    <source>
        <dbReference type="ARBA" id="ARBA00023004"/>
    </source>
</evidence>
<evidence type="ECO:0000256" key="4">
    <source>
        <dbReference type="ARBA" id="ARBA00022842"/>
    </source>
</evidence>
<dbReference type="GO" id="GO:0008616">
    <property type="term" value="P:tRNA queuosine(34) biosynthetic process"/>
    <property type="evidence" value="ECO:0007669"/>
    <property type="project" value="UniProtKB-UniRule"/>
</dbReference>
<gene>
    <name evidence="8" type="primary">queE</name>
    <name evidence="10" type="ORF">OCK74_18130</name>
</gene>
<keyword evidence="8" id="KW-0671">Queuosine biosynthesis</keyword>
<dbReference type="SUPFAM" id="SSF102114">
    <property type="entry name" value="Radical SAM enzymes"/>
    <property type="match status" value="1"/>
</dbReference>
<dbReference type="AlphaFoldDB" id="A0A9X2Y0U5"/>
<feature type="binding site" evidence="8">
    <location>
        <position position="216"/>
    </location>
    <ligand>
        <name>substrate</name>
    </ligand>
</feature>
<dbReference type="SFLD" id="SFLDS00029">
    <property type="entry name" value="Radical_SAM"/>
    <property type="match status" value="1"/>
</dbReference>